<keyword evidence="1" id="KW-0472">Membrane</keyword>
<gene>
    <name evidence="2" type="ORF">HMPREF9470_00946</name>
</gene>
<keyword evidence="1" id="KW-1133">Transmembrane helix</keyword>
<accession>A0A0J9F655</accession>
<comment type="caution">
    <text evidence="2">The sequence shown here is derived from an EMBL/GenBank/DDBJ whole genome shotgun (WGS) entry which is preliminary data.</text>
</comment>
<evidence type="ECO:0000256" key="1">
    <source>
        <dbReference type="SAM" id="Phobius"/>
    </source>
</evidence>
<evidence type="ECO:0000313" key="2">
    <source>
        <dbReference type="EMBL" id="KMW23730.1"/>
    </source>
</evidence>
<sequence length="240" mass="27978">MKKLFWIAAFFMTLSICLYISIFFLPKETDDILILSLFTISFLFLILFGAIFAVTLLEVIQPYKFLLGKREDMDECIVRKETNIVSINNLCDEISKKGYVLEEKLSCEMGNIKIFQQIEHRKRRTIVNYIIIMDYFPDISSYQSENVQILMDSAIAKSEKRKKLKGLINRKYILCVFSNNVSKDNIKKFIFSANFANTIYLPLIVDTESKVVYHASILLKYDSGKVLEELTQRVSSIFYK</sequence>
<organism evidence="2 3">
    <name type="scientific">[Clostridium] citroniae WAL-19142</name>
    <dbReference type="NCBI Taxonomy" id="742734"/>
    <lineage>
        <taxon>Bacteria</taxon>
        <taxon>Bacillati</taxon>
        <taxon>Bacillota</taxon>
        <taxon>Clostridia</taxon>
        <taxon>Lachnospirales</taxon>
        <taxon>Lachnospiraceae</taxon>
        <taxon>Enterocloster</taxon>
    </lineage>
</organism>
<reference evidence="2 3" key="1">
    <citation type="submission" date="2011-04" db="EMBL/GenBank/DDBJ databases">
        <title>The Genome Sequence of Clostridium citroniae WAL-19142.</title>
        <authorList>
            <consortium name="The Broad Institute Genome Sequencing Platform"/>
            <person name="Earl A."/>
            <person name="Ward D."/>
            <person name="Feldgarden M."/>
            <person name="Gevers D."/>
            <person name="Warren Y.A."/>
            <person name="Tyrrell K.L."/>
            <person name="Citron D.M."/>
            <person name="Goldstein E.J."/>
            <person name="Daigneault M."/>
            <person name="Allen-Vercoe E."/>
            <person name="Young S.K."/>
            <person name="Zeng Q."/>
            <person name="Gargeya S."/>
            <person name="Fitzgerald M."/>
            <person name="Haas B."/>
            <person name="Abouelleil A."/>
            <person name="Alvarado L."/>
            <person name="Arachchi H.M."/>
            <person name="Berlin A."/>
            <person name="Brown A."/>
            <person name="Chapman S.B."/>
            <person name="Chen Z."/>
            <person name="Dunbar C."/>
            <person name="Freedman E."/>
            <person name="Gearin G."/>
            <person name="Gellesch M."/>
            <person name="Goldberg J."/>
            <person name="Griggs A."/>
            <person name="Gujja S."/>
            <person name="Heilman E.R."/>
            <person name="Heiman D."/>
            <person name="Howarth C."/>
            <person name="Larson L."/>
            <person name="Lui A."/>
            <person name="MacDonald P.J."/>
            <person name="Mehta T."/>
            <person name="Montmayeur A."/>
            <person name="Murphy C."/>
            <person name="Neiman D."/>
            <person name="Pearson M."/>
            <person name="Priest M."/>
            <person name="Roberts A."/>
            <person name="Saif S."/>
            <person name="Shea T."/>
            <person name="Shenoy N."/>
            <person name="Sisk P."/>
            <person name="Stolte C."/>
            <person name="Sykes S."/>
            <person name="White J."/>
            <person name="Yandava C."/>
            <person name="Wortman J."/>
            <person name="Nusbaum C."/>
            <person name="Birren B."/>
        </authorList>
    </citation>
    <scope>NUCLEOTIDE SEQUENCE [LARGE SCALE GENOMIC DNA]</scope>
    <source>
        <strain evidence="2 3">WAL-19142</strain>
    </source>
</reference>
<dbReference type="EMBL" id="ADLK01000005">
    <property type="protein sequence ID" value="KMW23730.1"/>
    <property type="molecule type" value="Genomic_DNA"/>
</dbReference>
<dbReference type="GeneID" id="93165722"/>
<name>A0A0J9F655_9FIRM</name>
<dbReference type="PATRIC" id="fig|742734.4.peg.1002"/>
<dbReference type="Proteomes" id="UP000037392">
    <property type="component" value="Unassembled WGS sequence"/>
</dbReference>
<keyword evidence="1" id="KW-0812">Transmembrane</keyword>
<feature type="transmembrane region" description="Helical" evidence="1">
    <location>
        <begin position="32"/>
        <end position="60"/>
    </location>
</feature>
<dbReference type="RefSeq" id="WP_048929330.1">
    <property type="nucleotide sequence ID" value="NZ_KQ235876.1"/>
</dbReference>
<protein>
    <submittedName>
        <fullName evidence="2">Uncharacterized protein</fullName>
    </submittedName>
</protein>
<proteinExistence type="predicted"/>
<feature type="transmembrane region" description="Helical" evidence="1">
    <location>
        <begin position="5"/>
        <end position="26"/>
    </location>
</feature>
<evidence type="ECO:0000313" key="3">
    <source>
        <dbReference type="Proteomes" id="UP000037392"/>
    </source>
</evidence>
<dbReference type="AlphaFoldDB" id="A0A0J9F655"/>